<organism evidence="2 3">
    <name type="scientific">Streptomyces solicathayae</name>
    <dbReference type="NCBI Taxonomy" id="3081768"/>
    <lineage>
        <taxon>Bacteria</taxon>
        <taxon>Bacillati</taxon>
        <taxon>Actinomycetota</taxon>
        <taxon>Actinomycetes</taxon>
        <taxon>Kitasatosporales</taxon>
        <taxon>Streptomycetaceae</taxon>
        <taxon>Streptomyces</taxon>
    </lineage>
</organism>
<name>A0ABZ0LX62_9ACTN</name>
<reference evidence="2 3" key="1">
    <citation type="submission" date="2023-10" db="EMBL/GenBank/DDBJ databases">
        <title>The genome sequence of Streptomyces sp. HUAS YS2.</title>
        <authorList>
            <person name="Mo P."/>
        </authorList>
    </citation>
    <scope>NUCLEOTIDE SEQUENCE [LARGE SCALE GENOMIC DNA]</scope>
    <source>
        <strain evidence="2 3">HUAS YS2</strain>
    </source>
</reference>
<feature type="compositionally biased region" description="Basic and acidic residues" evidence="1">
    <location>
        <begin position="1"/>
        <end position="17"/>
    </location>
</feature>
<dbReference type="RefSeq" id="WP_318106456.1">
    <property type="nucleotide sequence ID" value="NZ_CP137573.1"/>
</dbReference>
<gene>
    <name evidence="2" type="ORF">R2D22_22470</name>
</gene>
<feature type="region of interest" description="Disordered" evidence="1">
    <location>
        <begin position="1"/>
        <end position="25"/>
    </location>
</feature>
<dbReference type="Proteomes" id="UP001301731">
    <property type="component" value="Chromosome"/>
</dbReference>
<dbReference type="EMBL" id="CP137573">
    <property type="protein sequence ID" value="WOX24002.1"/>
    <property type="molecule type" value="Genomic_DNA"/>
</dbReference>
<evidence type="ECO:0000313" key="2">
    <source>
        <dbReference type="EMBL" id="WOX24002.1"/>
    </source>
</evidence>
<protein>
    <submittedName>
        <fullName evidence="2">Uncharacterized protein</fullName>
    </submittedName>
</protein>
<keyword evidence="3" id="KW-1185">Reference proteome</keyword>
<proteinExistence type="predicted"/>
<evidence type="ECO:0000313" key="3">
    <source>
        <dbReference type="Proteomes" id="UP001301731"/>
    </source>
</evidence>
<evidence type="ECO:0000256" key="1">
    <source>
        <dbReference type="SAM" id="MobiDB-lite"/>
    </source>
</evidence>
<accession>A0ABZ0LX62</accession>
<sequence>MTSLTDRARGLWPEENRPWNPEASTSADLSSFLEQLTFASADEIVAMLDDQAPYLVDGQMSVWARNLAYRLACLQRPDDPGLLRAAGDSLYLHGPDWDDTALELKRRADELDGGVPESD</sequence>